<dbReference type="EMBL" id="CP041742">
    <property type="protein sequence ID" value="QDQ73614.1"/>
    <property type="molecule type" value="Genomic_DNA"/>
</dbReference>
<dbReference type="PANTHER" id="PTHR45648">
    <property type="entry name" value="GDSL LIPASE/ACYLHYDROLASE FAMILY PROTEIN (AFU_ORTHOLOGUE AFUA_4G14700)"/>
    <property type="match status" value="1"/>
</dbReference>
<feature type="active site" evidence="4">
    <location>
        <position position="284"/>
    </location>
</feature>
<dbReference type="SMART" id="SM00869">
    <property type="entry name" value="Autotransporter"/>
    <property type="match status" value="1"/>
</dbReference>
<comment type="similarity">
    <text evidence="1">Belongs to the 'GDSL' lipolytic enzyme family.</text>
</comment>
<dbReference type="SUPFAM" id="SSF103515">
    <property type="entry name" value="Autotransporter"/>
    <property type="match status" value="1"/>
</dbReference>
<dbReference type="SUPFAM" id="SSF52266">
    <property type="entry name" value="SGNH hydrolase"/>
    <property type="match status" value="1"/>
</dbReference>
<feature type="active site" description="Nucleophile" evidence="4">
    <location>
        <position position="40"/>
    </location>
</feature>
<dbReference type="Gene3D" id="2.40.128.130">
    <property type="entry name" value="Autotransporter beta-domain"/>
    <property type="match status" value="1"/>
</dbReference>
<dbReference type="GO" id="GO:0016788">
    <property type="term" value="F:hydrolase activity, acting on ester bonds"/>
    <property type="evidence" value="ECO:0007669"/>
    <property type="project" value="InterPro"/>
</dbReference>
<dbReference type="PROSITE" id="PS51208">
    <property type="entry name" value="AUTOTRANSPORTER"/>
    <property type="match status" value="1"/>
</dbReference>
<feature type="domain" description="Autotransporter" evidence="6">
    <location>
        <begin position="335"/>
        <end position="610"/>
    </location>
</feature>
<feature type="signal peptide" evidence="5">
    <location>
        <begin position="1"/>
        <end position="26"/>
    </location>
</feature>
<name>A0A516V514_9GAMM</name>
<reference evidence="7 8" key="1">
    <citation type="submission" date="2019-07" db="EMBL/GenBank/DDBJ databases">
        <title>Lysobacter weifangensis sp. nov., isolated from bensulfuron-methyl contaminated farmland soil.</title>
        <authorList>
            <person name="Zhao H."/>
        </authorList>
    </citation>
    <scope>NUCLEOTIDE SEQUENCE [LARGE SCALE GENOMIC DNA]</scope>
    <source>
        <strain evidence="7 8">CC-Bw-6</strain>
    </source>
</reference>
<dbReference type="CDD" id="cd01847">
    <property type="entry name" value="Triacylglycerol_lipase_like"/>
    <property type="match status" value="1"/>
</dbReference>
<feature type="chain" id="PRO_5021830514" evidence="5">
    <location>
        <begin position="27"/>
        <end position="610"/>
    </location>
</feature>
<dbReference type="PIRSF" id="PIRSF037375">
    <property type="entry name" value="Autotrns_EstA"/>
    <property type="match status" value="1"/>
</dbReference>
<keyword evidence="2 5" id="KW-0732">Signal</keyword>
<evidence type="ECO:0000259" key="6">
    <source>
        <dbReference type="PROSITE" id="PS51208"/>
    </source>
</evidence>
<sequence length="610" mass="63328">MSKPFRPMRSLLAAALALSATTPAFAGDNIFSNTWFFGDSLTDSGYFRPYIISQAGPNGALVGRFTTNPGLVWSEYMANYFGTNADPALGFTGTGVVPEGGTNYAIGGARVGTDALGNPSLSMNTQLAMYLSSNTVDPNALYTVWGGANDIFAVTDPTTAPTIIGQAVTSEVGIVSQLEAAGAKYVMVATVPDIGLTPAYAGANSALGTQLTTSYNDALFSSLAAAGLRVIPLDTFHLLQEIVSNPGAYGFTNTTTPACGMVSSQLCSPLDYVAADVSGYVFADGVHPTTTAHAVLASYAISMIEGPRQIAALPVSADAVGRARAETVFGHATGVQGDGMHWWGNARGDFQHSSSEQNAYGGGGPAVTGGVDWRSGALAYGVFGGIGRQGIDWGHDSGDFDQTDATLGGFVGWNGTNGWVTGQLSYTNLDFKTHRDIILGTATRTHDGSPGGSNITAGVQAGWTFGDGAFRNGPVLGLLSQTIKVDGFAESDPTLSTSLSYPDQKFDSLIGSVGWQASYAINDRVQPYARVAWNRQFEDAPEEAFAQSQTLGTAGEYAVPGLSQDKDYATLLVGARTHLAGFDADFGVTGTLGQDSADNASAFVTIGRGF</sequence>
<dbReference type="InterPro" id="IPR005546">
    <property type="entry name" value="Autotransporte_beta"/>
</dbReference>
<dbReference type="InterPro" id="IPR017186">
    <property type="entry name" value="Lipase_autotranspt_EstA"/>
</dbReference>
<dbReference type="AlphaFoldDB" id="A0A516V514"/>
<dbReference type="Pfam" id="PF00657">
    <property type="entry name" value="Lipase_GDSL"/>
    <property type="match status" value="1"/>
</dbReference>
<dbReference type="InterPro" id="IPR051058">
    <property type="entry name" value="GDSL_Est/Lipase"/>
</dbReference>
<dbReference type="Gene3D" id="3.40.50.1110">
    <property type="entry name" value="SGNH hydrolase"/>
    <property type="match status" value="1"/>
</dbReference>
<evidence type="ECO:0000256" key="4">
    <source>
        <dbReference type="PIRSR" id="PIRSR037375-1"/>
    </source>
</evidence>
<evidence type="ECO:0000256" key="1">
    <source>
        <dbReference type="ARBA" id="ARBA00008668"/>
    </source>
</evidence>
<dbReference type="InterPro" id="IPR036709">
    <property type="entry name" value="Autotransporte_beta_dom_sf"/>
</dbReference>
<evidence type="ECO:0000256" key="2">
    <source>
        <dbReference type="ARBA" id="ARBA00022729"/>
    </source>
</evidence>
<evidence type="ECO:0000256" key="5">
    <source>
        <dbReference type="SAM" id="SignalP"/>
    </source>
</evidence>
<accession>A0A516V514</accession>
<protein>
    <submittedName>
        <fullName evidence="7">Autotransporter domain-containing protein</fullName>
    </submittedName>
</protein>
<keyword evidence="3" id="KW-0378">Hydrolase</keyword>
<dbReference type="OrthoDB" id="5292073at2"/>
<organism evidence="7 8">
    <name type="scientific">Pseudoluteimonas lycopersici</name>
    <dbReference type="NCBI Taxonomy" id="1324796"/>
    <lineage>
        <taxon>Bacteria</taxon>
        <taxon>Pseudomonadati</taxon>
        <taxon>Pseudomonadota</taxon>
        <taxon>Gammaproteobacteria</taxon>
        <taxon>Lysobacterales</taxon>
        <taxon>Lysobacteraceae</taxon>
        <taxon>Pseudoluteimonas</taxon>
    </lineage>
</organism>
<dbReference type="Pfam" id="PF03797">
    <property type="entry name" value="Autotransporter"/>
    <property type="match status" value="1"/>
</dbReference>
<dbReference type="PANTHER" id="PTHR45648:SF22">
    <property type="entry name" value="GDSL LIPASE_ACYLHYDROLASE FAMILY PROTEIN (AFU_ORTHOLOGUE AFUA_4G14700)"/>
    <property type="match status" value="1"/>
</dbReference>
<evidence type="ECO:0000256" key="3">
    <source>
        <dbReference type="ARBA" id="ARBA00022801"/>
    </source>
</evidence>
<feature type="active site" evidence="4">
    <location>
        <position position="287"/>
    </location>
</feature>
<evidence type="ECO:0000313" key="7">
    <source>
        <dbReference type="EMBL" id="QDQ73614.1"/>
    </source>
</evidence>
<evidence type="ECO:0000313" key="8">
    <source>
        <dbReference type="Proteomes" id="UP000315891"/>
    </source>
</evidence>
<gene>
    <name evidence="7" type="ORF">FNZ56_06870</name>
</gene>
<dbReference type="InterPro" id="IPR036514">
    <property type="entry name" value="SGNH_hydro_sf"/>
</dbReference>
<dbReference type="RefSeq" id="WP_143879126.1">
    <property type="nucleotide sequence ID" value="NZ_BAABLZ010000001.1"/>
</dbReference>
<dbReference type="InterPro" id="IPR001087">
    <property type="entry name" value="GDSL"/>
</dbReference>
<dbReference type="Proteomes" id="UP000315891">
    <property type="component" value="Chromosome"/>
</dbReference>
<keyword evidence="8" id="KW-1185">Reference proteome</keyword>
<proteinExistence type="inferred from homology"/>